<comment type="caution">
    <text evidence="3">The sequence shown here is derived from an EMBL/GenBank/DDBJ whole genome shotgun (WGS) entry which is preliminary data.</text>
</comment>
<dbReference type="GO" id="GO:1990904">
    <property type="term" value="C:ribonucleoprotein complex"/>
    <property type="evidence" value="ECO:0007669"/>
    <property type="project" value="UniProtKB-KW"/>
</dbReference>
<proteinExistence type="predicted"/>
<dbReference type="GO" id="GO:0003735">
    <property type="term" value="F:structural constituent of ribosome"/>
    <property type="evidence" value="ECO:0007669"/>
    <property type="project" value="InterPro"/>
</dbReference>
<name>A0A8T5GEY0_9ARCH</name>
<dbReference type="GO" id="GO:0005840">
    <property type="term" value="C:ribosome"/>
    <property type="evidence" value="ECO:0007669"/>
    <property type="project" value="UniProtKB-KW"/>
</dbReference>
<evidence type="ECO:0000313" key="4">
    <source>
        <dbReference type="Proteomes" id="UP000722459"/>
    </source>
</evidence>
<sequence length="195" mass="21734">MAEKGAKGRRKTVDKWKKKKWYTITASKIFNKKPLGETPVEKPVNLASRTIKITLDVLTGQRARRDVTVYFKTSDVQGQTISTKVSKFEVSKGALSRTIRRRNSKVALVEKIPVVGGEARVTIIVITGRKANQKQKTGIRALISEQAKDLKGKEFEDVVKEVLLEGFGNDLFKKATKICSIKKVVIAKASFTEAK</sequence>
<accession>A0A8T5GEY0</accession>
<dbReference type="Proteomes" id="UP000722459">
    <property type="component" value="Unassembled WGS sequence"/>
</dbReference>
<dbReference type="Pfam" id="PF01015">
    <property type="entry name" value="Ribosomal_S3Ae"/>
    <property type="match status" value="1"/>
</dbReference>
<evidence type="ECO:0008006" key="5">
    <source>
        <dbReference type="Google" id="ProtNLM"/>
    </source>
</evidence>
<dbReference type="GO" id="GO:0006412">
    <property type="term" value="P:translation"/>
    <property type="evidence" value="ECO:0007669"/>
    <property type="project" value="InterPro"/>
</dbReference>
<evidence type="ECO:0000256" key="2">
    <source>
        <dbReference type="ARBA" id="ARBA00023274"/>
    </source>
</evidence>
<dbReference type="AlphaFoldDB" id="A0A8T5GEY0"/>
<evidence type="ECO:0000313" key="3">
    <source>
        <dbReference type="EMBL" id="MBT4870694.1"/>
    </source>
</evidence>
<reference evidence="3" key="1">
    <citation type="journal article" date="2021" name="ISME J.">
        <title>Mercury methylation by metabolically versatile and cosmopolitan marine bacteria.</title>
        <authorList>
            <person name="Lin H."/>
            <person name="Ascher D.B."/>
            <person name="Myung Y."/>
            <person name="Lamborg C.H."/>
            <person name="Hallam S.J."/>
            <person name="Gionfriddo C.M."/>
            <person name="Holt K.E."/>
            <person name="Moreau J.W."/>
        </authorList>
    </citation>
    <scope>NUCLEOTIDE SEQUENCE</scope>
    <source>
        <strain evidence="3">SI075_bin30</strain>
    </source>
</reference>
<evidence type="ECO:0000256" key="1">
    <source>
        <dbReference type="ARBA" id="ARBA00022980"/>
    </source>
</evidence>
<dbReference type="EMBL" id="JABJNZ010000052">
    <property type="protein sequence ID" value="MBT4870694.1"/>
    <property type="molecule type" value="Genomic_DNA"/>
</dbReference>
<organism evidence="3 4">
    <name type="scientific">Candidatus Iainarchaeum sp</name>
    <dbReference type="NCBI Taxonomy" id="3101447"/>
    <lineage>
        <taxon>Archaea</taxon>
        <taxon>Candidatus Iainarchaeota</taxon>
        <taxon>Candidatus Iainarchaeia</taxon>
        <taxon>Candidatus Iainarchaeales</taxon>
        <taxon>Candidatus Iainarchaeaceae</taxon>
        <taxon>Candidatus Iainarchaeum</taxon>
    </lineage>
</organism>
<keyword evidence="1" id="KW-0689">Ribosomal protein</keyword>
<dbReference type="SMART" id="SM01397">
    <property type="entry name" value="Ribosomal_S3Ae"/>
    <property type="match status" value="1"/>
</dbReference>
<keyword evidence="2" id="KW-0687">Ribonucleoprotein</keyword>
<gene>
    <name evidence="3" type="ORF">HON47_03915</name>
</gene>
<dbReference type="InterPro" id="IPR001593">
    <property type="entry name" value="Ribosomal_eS1"/>
</dbReference>
<protein>
    <recommendedName>
        <fullName evidence="5">30S ribosomal protein S3Ae</fullName>
    </recommendedName>
</protein>